<dbReference type="InterPro" id="IPR008928">
    <property type="entry name" value="6-hairpin_glycosidase_sf"/>
</dbReference>
<organism evidence="3 4">
    <name type="scientific">Brevibacterium ravenspurgense</name>
    <dbReference type="NCBI Taxonomy" id="479117"/>
    <lineage>
        <taxon>Bacteria</taxon>
        <taxon>Bacillati</taxon>
        <taxon>Actinomycetota</taxon>
        <taxon>Actinomycetes</taxon>
        <taxon>Micrococcales</taxon>
        <taxon>Brevibacteriaceae</taxon>
        <taxon>Brevibacterium</taxon>
    </lineage>
</organism>
<dbReference type="InterPro" id="IPR045582">
    <property type="entry name" value="Trehalase-like_N"/>
</dbReference>
<dbReference type="Gene3D" id="1.50.10.10">
    <property type="match status" value="1"/>
</dbReference>
<dbReference type="InterPro" id="IPR023214">
    <property type="entry name" value="HAD_sf"/>
</dbReference>
<dbReference type="Gene3D" id="3.30.70.1020">
    <property type="entry name" value="Trehalose-6-phosphate phosphatase related protein, domain 2"/>
    <property type="match status" value="1"/>
</dbReference>
<dbReference type="Pfam" id="PF00723">
    <property type="entry name" value="Glyco_hydro_15"/>
    <property type="match status" value="1"/>
</dbReference>
<dbReference type="GO" id="GO:0004555">
    <property type="term" value="F:alpha,alpha-trehalase activity"/>
    <property type="evidence" value="ECO:0007669"/>
    <property type="project" value="UniProtKB-EC"/>
</dbReference>
<dbReference type="NCBIfam" id="TIGR00685">
    <property type="entry name" value="T6PP"/>
    <property type="match status" value="1"/>
</dbReference>
<evidence type="ECO:0000259" key="2">
    <source>
        <dbReference type="Pfam" id="PF19291"/>
    </source>
</evidence>
<proteinExistence type="predicted"/>
<reference evidence="3 4" key="1">
    <citation type="submission" date="2016-01" db="EMBL/GenBank/DDBJ databases">
        <title>Use of Whole Genome Sequencing to ascertain that Brevibacterium massiliense (Roux, Raoult 2009) is a later heterotypic synonym of Brevibacterium ravenspurgense (Mages 2008).</title>
        <authorList>
            <person name="Bernier A.-M."/>
            <person name="Burdz T."/>
            <person name="Huynh C."/>
            <person name="Pachecho A.L."/>
            <person name="Wiebe D."/>
            <person name="Bonner C."/>
            <person name="Bernard K."/>
        </authorList>
    </citation>
    <scope>NUCLEOTIDE SEQUENCE [LARGE SCALE GENOMIC DNA]</scope>
    <source>
        <strain evidence="3 4">CCUG56047</strain>
    </source>
</reference>
<dbReference type="EMBL" id="LQQC01000012">
    <property type="protein sequence ID" value="KXZ57450.1"/>
    <property type="molecule type" value="Genomic_DNA"/>
</dbReference>
<dbReference type="PANTHER" id="PTHR31616:SF0">
    <property type="entry name" value="GLUCAN 1,4-ALPHA-GLUCOSIDASE"/>
    <property type="match status" value="1"/>
</dbReference>
<evidence type="ECO:0000313" key="3">
    <source>
        <dbReference type="EMBL" id="KXZ57450.1"/>
    </source>
</evidence>
<dbReference type="PANTHER" id="PTHR31616">
    <property type="entry name" value="TREHALASE"/>
    <property type="match status" value="1"/>
</dbReference>
<keyword evidence="4" id="KW-1185">Reference proteome</keyword>
<dbReference type="InterPro" id="IPR011613">
    <property type="entry name" value="GH15-like"/>
</dbReference>
<dbReference type="AlphaFoldDB" id="A0A150H771"/>
<dbReference type="Pfam" id="PF02358">
    <property type="entry name" value="Trehalose_PPase"/>
    <property type="match status" value="1"/>
</dbReference>
<gene>
    <name evidence="3" type="ORF">Bravens_01972</name>
</gene>
<dbReference type="RefSeq" id="WP_082791129.1">
    <property type="nucleotide sequence ID" value="NZ_LQQC01000012.1"/>
</dbReference>
<dbReference type="InterPro" id="IPR012341">
    <property type="entry name" value="6hp_glycosidase-like_sf"/>
</dbReference>
<dbReference type="EC" id="3.2.1.28" evidence="3"/>
<dbReference type="Gene3D" id="3.40.50.1000">
    <property type="entry name" value="HAD superfamily/HAD-like"/>
    <property type="match status" value="1"/>
</dbReference>
<dbReference type="SUPFAM" id="SSF56784">
    <property type="entry name" value="HAD-like"/>
    <property type="match status" value="1"/>
</dbReference>
<comment type="caution">
    <text evidence="3">The sequence shown here is derived from an EMBL/GenBank/DDBJ whole genome shotgun (WGS) entry which is preliminary data.</text>
</comment>
<dbReference type="InterPro" id="IPR036412">
    <property type="entry name" value="HAD-like_sf"/>
</dbReference>
<dbReference type="InterPro" id="IPR003337">
    <property type="entry name" value="Trehalose_PPase"/>
</dbReference>
<evidence type="ECO:0000259" key="1">
    <source>
        <dbReference type="Pfam" id="PF00723"/>
    </source>
</evidence>
<evidence type="ECO:0000313" key="4">
    <source>
        <dbReference type="Proteomes" id="UP000243589"/>
    </source>
</evidence>
<accession>A0A150H771</accession>
<dbReference type="SUPFAM" id="SSF48208">
    <property type="entry name" value="Six-hairpin glycosidases"/>
    <property type="match status" value="1"/>
</dbReference>
<dbReference type="Pfam" id="PF19291">
    <property type="entry name" value="TREH_N"/>
    <property type="match status" value="1"/>
</dbReference>
<dbReference type="Proteomes" id="UP000243589">
    <property type="component" value="Unassembled WGS sequence"/>
</dbReference>
<name>A0A150H771_9MICO</name>
<keyword evidence="3" id="KW-0326">Glycosidase</keyword>
<dbReference type="PATRIC" id="fig|479117.4.peg.1956"/>
<dbReference type="GO" id="GO:0005992">
    <property type="term" value="P:trehalose biosynthetic process"/>
    <property type="evidence" value="ECO:0007669"/>
    <property type="project" value="InterPro"/>
</dbReference>
<sequence>MSNHAHIGTSSADAHGIGVQTALRKLDPELFRIIQQLARAEQLLVATDYDGTIAPIVDSPAHAYPKEESVQAMRALAELDNTTSAVISGRSLRDLAAMSRLPREVHLVGSHGGETDTDFEESLSRSEQHALSTLRHGLASVQAAMPALNIEPKPSGAAIHLRGLEGPQRRQAEEAVARLEALSGVRSVRGKEVVDLTVVDSTKGDALNKLRRRLDQPTVLYIGDDASDEPAFASLGEDDLGLKVTEVAAENRHGENGNGVETAARFLLSGPDEVALVLSSVVALRRAWLFGKEAVPIERYTLLSNGTTTALVDPTAQISWLPHPLPHSDSLFSEILGSDDAGYFSVVPAREPNALPISQRYRDATHILETRWQQVSVTDYLTPVADGDPAGSAVLVRALKGEGEALIRFAPRPDYGAYPVRLKLTDRGVRVRGVAEAVELVAPDVQFKVIQDGESETAIARVKLKEDAPVVLALILGGAENTAAAVLEDEAAVRASVKEESREWVEALSLPTKARDRVGRSALTLRGLCHAPTGGILAAATTSLPEGIGGVRNWDYRYTWLRDGALTASALVDLGSAAEARGFLQWLDAIIAQAAEQDMTVEELRPLYAVDGSQLVTEAVLEHLPGYAGSRPVRVGNAAEHQVQLDVFGPVADLIVSLARFDGTLSDSHWKLLEDLVQAVANRWHQADHGIWEARRAPKHNVYTKVMCWQTVDRALKAAEEFGRPAGADWEQLREDIKNDVCSKGFNSKVGAFTVAYGEDDLDAACLFVGLSGMLPADDERFRATVDAVERSLREGPTVFRYRYDDGLPGLEGGFHICTSWLIESLQMVGRTADARNLFSRMEALIGPTGMLPEEYDPVAERHLGNTPQAYSHIGHIKAAIALSE</sequence>
<keyword evidence="3" id="KW-0378">Hydrolase</keyword>
<feature type="domain" description="GH15-like" evidence="1">
    <location>
        <begin position="513"/>
        <end position="880"/>
    </location>
</feature>
<feature type="domain" description="Trehalase-like N-terminal" evidence="2">
    <location>
        <begin position="284"/>
        <end position="492"/>
    </location>
</feature>
<protein>
    <submittedName>
        <fullName evidence="3">Trehalase</fullName>
        <ecNumber evidence="3">3.2.1.28</ecNumber>
    </submittedName>
</protein>